<evidence type="ECO:0000256" key="3">
    <source>
        <dbReference type="SAM" id="Phobius"/>
    </source>
</evidence>
<feature type="non-terminal residue" evidence="5">
    <location>
        <position position="346"/>
    </location>
</feature>
<sequence length="346" mass="37256">MSGTPPDSSTALVQKDLLICVFIHGFKGTDSTFGDFPVRLTHILETTISNAKSECIIFPAYETKGELNQATERFADWLTTLTVKRENAEGLGGGAGRARIVLCAHSMGGLLAADTCINMAKWRADATAPLWPNIIACIAFDTPFLGLHPWVFKNQASKVLDSAQTIASSLGFLRSTMSKPEPSKAPAAGLLPAPESSTSKPPDSGKPWDRFLTPAAGAFAAGLLATAAAGTAYYKRQDIMTAQNWAQDHLKYVGNLWDEQQLQDRLAKLAELSKDKSDGGQGILFRNFYTLIPAKGSAYPQPRTFVILPKPKGSGSADLDPANYHLAAVNNRAEDEIDAHMGMFDP</sequence>
<dbReference type="STRING" id="1051891.A0A0C3KDH0"/>
<dbReference type="SUPFAM" id="SSF53474">
    <property type="entry name" value="alpha/beta-Hydrolases"/>
    <property type="match status" value="1"/>
</dbReference>
<proteinExistence type="inferred from homology"/>
<feature type="domain" description="DUF676" evidence="4">
    <location>
        <begin position="19"/>
        <end position="148"/>
    </location>
</feature>
<keyword evidence="3" id="KW-1133">Transmembrane helix</keyword>
<dbReference type="InterPro" id="IPR029058">
    <property type="entry name" value="AB_hydrolase_fold"/>
</dbReference>
<organism evidence="5 6">
    <name type="scientific">Tulasnella calospora MUT 4182</name>
    <dbReference type="NCBI Taxonomy" id="1051891"/>
    <lineage>
        <taxon>Eukaryota</taxon>
        <taxon>Fungi</taxon>
        <taxon>Dikarya</taxon>
        <taxon>Basidiomycota</taxon>
        <taxon>Agaricomycotina</taxon>
        <taxon>Agaricomycetes</taxon>
        <taxon>Cantharellales</taxon>
        <taxon>Tulasnellaceae</taxon>
        <taxon>Tulasnella</taxon>
    </lineage>
</organism>
<dbReference type="EMBL" id="KN823219">
    <property type="protein sequence ID" value="KIO19483.1"/>
    <property type="molecule type" value="Genomic_DNA"/>
</dbReference>
<feature type="transmembrane region" description="Helical" evidence="3">
    <location>
        <begin position="211"/>
        <end position="234"/>
    </location>
</feature>
<dbReference type="OrthoDB" id="442243at2759"/>
<keyword evidence="3" id="KW-0472">Membrane</keyword>
<dbReference type="Pfam" id="PF05057">
    <property type="entry name" value="DUF676"/>
    <property type="match status" value="1"/>
</dbReference>
<dbReference type="InterPro" id="IPR007751">
    <property type="entry name" value="DUF676_lipase-like"/>
</dbReference>
<keyword evidence="3" id="KW-0812">Transmembrane</keyword>
<accession>A0A0C3KDH0</accession>
<evidence type="ECO:0000313" key="5">
    <source>
        <dbReference type="EMBL" id="KIO19483.1"/>
    </source>
</evidence>
<evidence type="ECO:0000259" key="4">
    <source>
        <dbReference type="Pfam" id="PF05057"/>
    </source>
</evidence>
<feature type="region of interest" description="Disordered" evidence="2">
    <location>
        <begin position="177"/>
        <end position="207"/>
    </location>
</feature>
<name>A0A0C3KDH0_9AGAM</name>
<reference evidence="5 6" key="1">
    <citation type="submission" date="2014-04" db="EMBL/GenBank/DDBJ databases">
        <authorList>
            <consortium name="DOE Joint Genome Institute"/>
            <person name="Kuo A."/>
            <person name="Girlanda M."/>
            <person name="Perotto S."/>
            <person name="Kohler A."/>
            <person name="Nagy L.G."/>
            <person name="Floudas D."/>
            <person name="Copeland A."/>
            <person name="Barry K.W."/>
            <person name="Cichocki N."/>
            <person name="Veneault-Fourrey C."/>
            <person name="LaButti K."/>
            <person name="Lindquist E.A."/>
            <person name="Lipzen A."/>
            <person name="Lundell T."/>
            <person name="Morin E."/>
            <person name="Murat C."/>
            <person name="Sun H."/>
            <person name="Tunlid A."/>
            <person name="Henrissat B."/>
            <person name="Grigoriev I.V."/>
            <person name="Hibbett D.S."/>
            <person name="Martin F."/>
            <person name="Nordberg H.P."/>
            <person name="Cantor M.N."/>
            <person name="Hua S.X."/>
        </authorList>
    </citation>
    <scope>NUCLEOTIDE SEQUENCE [LARGE SCALE GENOMIC DNA]</scope>
    <source>
        <strain evidence="5 6">MUT 4182</strain>
    </source>
</reference>
<dbReference type="Proteomes" id="UP000054248">
    <property type="component" value="Unassembled WGS sequence"/>
</dbReference>
<protein>
    <recommendedName>
        <fullName evidence="4">DUF676 domain-containing protein</fullName>
    </recommendedName>
</protein>
<reference evidence="6" key="2">
    <citation type="submission" date="2015-01" db="EMBL/GenBank/DDBJ databases">
        <title>Evolutionary Origins and Diversification of the Mycorrhizal Mutualists.</title>
        <authorList>
            <consortium name="DOE Joint Genome Institute"/>
            <consortium name="Mycorrhizal Genomics Consortium"/>
            <person name="Kohler A."/>
            <person name="Kuo A."/>
            <person name="Nagy L.G."/>
            <person name="Floudas D."/>
            <person name="Copeland A."/>
            <person name="Barry K.W."/>
            <person name="Cichocki N."/>
            <person name="Veneault-Fourrey C."/>
            <person name="LaButti K."/>
            <person name="Lindquist E.A."/>
            <person name="Lipzen A."/>
            <person name="Lundell T."/>
            <person name="Morin E."/>
            <person name="Murat C."/>
            <person name="Riley R."/>
            <person name="Ohm R."/>
            <person name="Sun H."/>
            <person name="Tunlid A."/>
            <person name="Henrissat B."/>
            <person name="Grigoriev I.V."/>
            <person name="Hibbett D.S."/>
            <person name="Martin F."/>
        </authorList>
    </citation>
    <scope>NUCLEOTIDE SEQUENCE [LARGE SCALE GENOMIC DNA]</scope>
    <source>
        <strain evidence="6">MUT 4182</strain>
    </source>
</reference>
<evidence type="ECO:0000256" key="1">
    <source>
        <dbReference type="ARBA" id="ARBA00007920"/>
    </source>
</evidence>
<evidence type="ECO:0000313" key="6">
    <source>
        <dbReference type="Proteomes" id="UP000054248"/>
    </source>
</evidence>
<gene>
    <name evidence="5" type="ORF">M407DRAFT_82758</name>
</gene>
<evidence type="ECO:0000256" key="2">
    <source>
        <dbReference type="SAM" id="MobiDB-lite"/>
    </source>
</evidence>
<dbReference type="Gene3D" id="3.40.50.1820">
    <property type="entry name" value="alpha/beta hydrolase"/>
    <property type="match status" value="1"/>
</dbReference>
<dbReference type="AlphaFoldDB" id="A0A0C3KDH0"/>
<dbReference type="PANTHER" id="PTHR47842">
    <property type="entry name" value="EXPRESSED PROTEIN"/>
    <property type="match status" value="1"/>
</dbReference>
<dbReference type="PANTHER" id="PTHR47842:SF1">
    <property type="entry name" value="DUF676 DOMAIN-CONTAINING PROTEIN"/>
    <property type="match status" value="1"/>
</dbReference>
<keyword evidence="6" id="KW-1185">Reference proteome</keyword>
<comment type="similarity">
    <text evidence="1">Belongs to the putative lipase ROG1 family.</text>
</comment>
<dbReference type="HOGENOM" id="CLU_020826_1_2_1"/>